<dbReference type="FunFam" id="2.60.120.200:FF:000037">
    <property type="entry name" value="Meprin A subunit"/>
    <property type="match status" value="1"/>
</dbReference>
<dbReference type="eggNOG" id="KOG3714">
    <property type="taxonomic scope" value="Eukaryota"/>
</dbReference>
<dbReference type="Gene3D" id="2.60.210.10">
    <property type="entry name" value="Apoptosis, Tumor Necrosis Factor Receptor Associated Protein 2, Chain A"/>
    <property type="match status" value="1"/>
</dbReference>
<dbReference type="PANTHER" id="PTHR10127:SF814">
    <property type="entry name" value="MEPRIN A SUBUNIT BETA"/>
    <property type="match status" value="1"/>
</dbReference>
<dbReference type="SMART" id="SM00137">
    <property type="entry name" value="MAM"/>
    <property type="match status" value="1"/>
</dbReference>
<keyword evidence="7" id="KW-0472">Membrane</keyword>
<keyword evidence="7" id="KW-1133">Transmembrane helix</keyword>
<evidence type="ECO:0000259" key="11">
    <source>
        <dbReference type="PROSITE" id="PS51864"/>
    </source>
</evidence>
<evidence type="ECO:0000256" key="5">
    <source>
        <dbReference type="ARBA" id="ARBA00032676"/>
    </source>
</evidence>
<dbReference type="InterPro" id="IPR001506">
    <property type="entry name" value="Peptidase_M12A"/>
</dbReference>
<keyword evidence="7" id="KW-0812">Transmembrane</keyword>
<dbReference type="PROSITE" id="PS50060">
    <property type="entry name" value="MAM_2"/>
    <property type="match status" value="1"/>
</dbReference>
<dbReference type="PRINTS" id="PR00020">
    <property type="entry name" value="MAMDOMAIN"/>
</dbReference>
<organism evidence="12 13">
    <name type="scientific">Latimeria chalumnae</name>
    <name type="common">Coelacanth</name>
    <dbReference type="NCBI Taxonomy" id="7897"/>
    <lineage>
        <taxon>Eukaryota</taxon>
        <taxon>Metazoa</taxon>
        <taxon>Chordata</taxon>
        <taxon>Craniata</taxon>
        <taxon>Vertebrata</taxon>
        <taxon>Euteleostomi</taxon>
        <taxon>Coelacanthiformes</taxon>
        <taxon>Coelacanthidae</taxon>
        <taxon>Latimeria</taxon>
    </lineage>
</organism>
<evidence type="ECO:0000256" key="1">
    <source>
        <dbReference type="ARBA" id="ARBA00022723"/>
    </source>
</evidence>
<evidence type="ECO:0000259" key="9">
    <source>
        <dbReference type="PROSITE" id="PS50060"/>
    </source>
</evidence>
<evidence type="ECO:0000256" key="7">
    <source>
        <dbReference type="SAM" id="Phobius"/>
    </source>
</evidence>
<dbReference type="Proteomes" id="UP000008672">
    <property type="component" value="Unassembled WGS sequence"/>
</dbReference>
<dbReference type="CDD" id="cd06263">
    <property type="entry name" value="MAM"/>
    <property type="match status" value="1"/>
</dbReference>
<keyword evidence="3" id="KW-0645">Protease</keyword>
<dbReference type="GO" id="GO:0016020">
    <property type="term" value="C:membrane"/>
    <property type="evidence" value="ECO:0007669"/>
    <property type="project" value="InterPro"/>
</dbReference>
<keyword evidence="2" id="KW-0862">Zinc</keyword>
<feature type="domain" description="EGF-like" evidence="8">
    <location>
        <begin position="566"/>
        <end position="606"/>
    </location>
</feature>
<name>H2ZV66_LATCH</name>
<feature type="domain" description="MATH" evidence="10">
    <location>
        <begin position="384"/>
        <end position="547"/>
    </location>
</feature>
<dbReference type="GeneTree" id="ENSGT00950000183111"/>
<dbReference type="InterPro" id="IPR000998">
    <property type="entry name" value="MAM_dom"/>
</dbReference>
<feature type="domain" description="MAM" evidence="9">
    <location>
        <begin position="220"/>
        <end position="386"/>
    </location>
</feature>
<dbReference type="Pfam" id="PF22486">
    <property type="entry name" value="MATH_2"/>
    <property type="match status" value="1"/>
</dbReference>
<dbReference type="InterPro" id="IPR008974">
    <property type="entry name" value="TRAF-like"/>
</dbReference>
<reference evidence="13" key="1">
    <citation type="submission" date="2011-08" db="EMBL/GenBank/DDBJ databases">
        <title>The draft genome of Latimeria chalumnae.</title>
        <authorList>
            <person name="Di Palma F."/>
            <person name="Alfoldi J."/>
            <person name="Johnson J."/>
            <person name="Berlin A."/>
            <person name="Gnerre S."/>
            <person name="Jaffe D."/>
            <person name="MacCallum I."/>
            <person name="Young S."/>
            <person name="Walker B.J."/>
            <person name="Lander E."/>
            <person name="Lindblad-Toh K."/>
        </authorList>
    </citation>
    <scope>NUCLEOTIDE SEQUENCE [LARGE SCALE GENOMIC DNA]</scope>
    <source>
        <strain evidence="13">Wild caught</strain>
    </source>
</reference>
<dbReference type="SUPFAM" id="SSF55486">
    <property type="entry name" value="Metalloproteases ('zincins'), catalytic domain"/>
    <property type="match status" value="1"/>
</dbReference>
<keyword evidence="3" id="KW-0482">Metalloprotease</keyword>
<reference evidence="12" key="2">
    <citation type="submission" date="2025-08" db="UniProtKB">
        <authorList>
            <consortium name="Ensembl"/>
        </authorList>
    </citation>
    <scope>IDENTIFICATION</scope>
</reference>
<evidence type="ECO:0000256" key="6">
    <source>
        <dbReference type="PROSITE-ProRule" id="PRU00076"/>
    </source>
</evidence>
<comment type="caution">
    <text evidence="6">Lacks conserved residue(s) required for the propagation of feature annotation.</text>
</comment>
<dbReference type="PROSITE" id="PS51864">
    <property type="entry name" value="ASTACIN"/>
    <property type="match status" value="1"/>
</dbReference>
<dbReference type="EMBL" id="AFYH01146882">
    <property type="status" value="NOT_ANNOTATED_CDS"/>
    <property type="molecule type" value="Genomic_DNA"/>
</dbReference>
<dbReference type="InterPro" id="IPR006026">
    <property type="entry name" value="Peptidase_Metallo"/>
</dbReference>
<keyword evidence="3" id="KW-0378">Hydrolase</keyword>
<dbReference type="EMBL" id="AFYH01146883">
    <property type="status" value="NOT_ANNOTATED_CDS"/>
    <property type="molecule type" value="Genomic_DNA"/>
</dbReference>
<dbReference type="SUPFAM" id="SSF49599">
    <property type="entry name" value="TRAF domain-like"/>
    <property type="match status" value="1"/>
</dbReference>
<dbReference type="EMBL" id="AFYH01146880">
    <property type="status" value="NOT_ANNOTATED_CDS"/>
    <property type="molecule type" value="Genomic_DNA"/>
</dbReference>
<evidence type="ECO:0000256" key="2">
    <source>
        <dbReference type="ARBA" id="ARBA00022833"/>
    </source>
</evidence>
<dbReference type="OMA" id="VYCTRKR"/>
<dbReference type="STRING" id="7897.ENSLACP00000001287"/>
<sequence length="663" mass="75421">DVDNGKDQDIFDINEALGLDLFEGDIQIDDAQERNSLIGDEYRWPKTIPYYLEDSLDINAKGVILKAFEQYRLKSCIDFKPWTGEANYISVIKASGKWDYKEFHAFLKNETIPVKNIQVIVAFGGIYLHCIQLKVKQNSHNLFNSNVLPSTVLSAFICHQITYILGFPYFFTPYINYIETRYLHISAHANAIATAIGVQKMLFITINRFCFVASSLSFMDTCSFEFNNICGMIQGSSDTADWQHVLQVPAGPNTDHTNMGNCEASGHFMHFSTSAGTVGSNAILESRILYPKRGFQCLQFYYYNSRSENDVLNILIREYDGSNSNGSLKHVGQIKGNVVDYWQLHHFSLNVTNKFRVVFEGKKGAGTSGGGLSIDDINLSETQCPGHIWHIRNFTQLLNTSSSGTDGKIYSPRFQSSEGYEFQIGLYERNPSALAIYFYLTSGKNDDQLQWPCPWKQVTMMLMDQHPDIRHRMSHQRSVTTNPTELQSNENNYLWDRPDKVGKLVNDSDGTQFYRGPGRGTSSFLTHDRLESREFIKGNDVYFLLTLEAITLTNILYIAQMTTEPITDQCKDHKCENNGVCVIEKNKPVCRCQVGEDWWFMGERCEKKGKSEDTIIIAVSSCVAVFTVMLVITIVSTYCVKQKYRRKTTSKKPITDVQHTHTL</sequence>
<dbReference type="InterPro" id="IPR000742">
    <property type="entry name" value="EGF"/>
</dbReference>
<dbReference type="InterPro" id="IPR013320">
    <property type="entry name" value="ConA-like_dom_sf"/>
</dbReference>
<evidence type="ECO:0000256" key="3">
    <source>
        <dbReference type="ARBA" id="ARBA00023049"/>
    </source>
</evidence>
<keyword evidence="6" id="KW-0245">EGF-like domain</keyword>
<feature type="domain" description="Peptidase M12A" evidence="11">
    <location>
        <begin position="35"/>
        <end position="96"/>
    </location>
</feature>
<keyword evidence="13" id="KW-1185">Reference proteome</keyword>
<dbReference type="SUPFAM" id="SSF57196">
    <property type="entry name" value="EGF/Laminin"/>
    <property type="match status" value="1"/>
</dbReference>
<dbReference type="Gene3D" id="2.60.120.200">
    <property type="match status" value="1"/>
</dbReference>
<reference evidence="12" key="3">
    <citation type="submission" date="2025-09" db="UniProtKB">
        <authorList>
            <consortium name="Ensembl"/>
        </authorList>
    </citation>
    <scope>IDENTIFICATION</scope>
</reference>
<keyword evidence="4" id="KW-1015">Disulfide bond</keyword>
<dbReference type="PROSITE" id="PS50144">
    <property type="entry name" value="MATH"/>
    <property type="match status" value="1"/>
</dbReference>
<dbReference type="FunFam" id="2.60.210.10:FF:000009">
    <property type="entry name" value="Meprin A subunit"/>
    <property type="match status" value="1"/>
</dbReference>
<dbReference type="FunCoup" id="H2ZV66">
    <property type="interactions" value="79"/>
</dbReference>
<dbReference type="SMART" id="SM00061">
    <property type="entry name" value="MATH"/>
    <property type="match status" value="1"/>
</dbReference>
<dbReference type="PROSITE" id="PS50026">
    <property type="entry name" value="EGF_3"/>
    <property type="match status" value="1"/>
</dbReference>
<dbReference type="GO" id="GO:0006508">
    <property type="term" value="P:proteolysis"/>
    <property type="evidence" value="ECO:0007669"/>
    <property type="project" value="InterPro"/>
</dbReference>
<dbReference type="HOGENOM" id="CLU_021966_0_0_1"/>
<feature type="transmembrane region" description="Helical" evidence="7">
    <location>
        <begin position="615"/>
        <end position="640"/>
    </location>
</feature>
<dbReference type="AlphaFoldDB" id="H2ZV66"/>
<dbReference type="InterPro" id="IPR002083">
    <property type="entry name" value="MATH/TRAF_dom"/>
</dbReference>
<dbReference type="PANTHER" id="PTHR10127">
    <property type="entry name" value="DISCOIDIN, CUB, EGF, LAMININ , AND ZINC METALLOPROTEASE DOMAIN CONTAINING"/>
    <property type="match status" value="1"/>
</dbReference>
<dbReference type="GO" id="GO:0008270">
    <property type="term" value="F:zinc ion binding"/>
    <property type="evidence" value="ECO:0007669"/>
    <property type="project" value="InterPro"/>
</dbReference>
<dbReference type="Ensembl" id="ENSLACT00000001299.1">
    <property type="protein sequence ID" value="ENSLACP00000001287.1"/>
    <property type="gene ID" value="ENSLACG00000001154.1"/>
</dbReference>
<dbReference type="SMART" id="SM00235">
    <property type="entry name" value="ZnMc"/>
    <property type="match status" value="1"/>
</dbReference>
<dbReference type="InterPro" id="IPR024079">
    <property type="entry name" value="MetalloPept_cat_dom_sf"/>
</dbReference>
<evidence type="ECO:0000313" key="12">
    <source>
        <dbReference type="Ensembl" id="ENSLACP00000001287.1"/>
    </source>
</evidence>
<evidence type="ECO:0000313" key="13">
    <source>
        <dbReference type="Proteomes" id="UP000008672"/>
    </source>
</evidence>
<gene>
    <name evidence="12" type="primary">MEP1B</name>
</gene>
<dbReference type="Gene3D" id="2.10.25.10">
    <property type="entry name" value="Laminin"/>
    <property type="match status" value="1"/>
</dbReference>
<dbReference type="Pfam" id="PF01400">
    <property type="entry name" value="Astacin"/>
    <property type="match status" value="1"/>
</dbReference>
<evidence type="ECO:0000256" key="4">
    <source>
        <dbReference type="ARBA" id="ARBA00023157"/>
    </source>
</evidence>
<accession>H2ZV66</accession>
<dbReference type="InParanoid" id="H2ZV66"/>
<dbReference type="Pfam" id="PF00629">
    <property type="entry name" value="MAM"/>
    <property type="match status" value="1"/>
</dbReference>
<protein>
    <recommendedName>
        <fullName evidence="5">Endopeptidase-2</fullName>
    </recommendedName>
</protein>
<dbReference type="EMBL" id="AFYH01146881">
    <property type="status" value="NOT_ANNOTATED_CDS"/>
    <property type="molecule type" value="Genomic_DNA"/>
</dbReference>
<evidence type="ECO:0000259" key="8">
    <source>
        <dbReference type="PROSITE" id="PS50026"/>
    </source>
</evidence>
<dbReference type="GO" id="GO:0004222">
    <property type="term" value="F:metalloendopeptidase activity"/>
    <property type="evidence" value="ECO:0007669"/>
    <property type="project" value="InterPro"/>
</dbReference>
<proteinExistence type="predicted"/>
<dbReference type="SUPFAM" id="SSF49899">
    <property type="entry name" value="Concanavalin A-like lectins/glucanases"/>
    <property type="match status" value="1"/>
</dbReference>
<dbReference type="Gene3D" id="3.40.390.10">
    <property type="entry name" value="Collagenase (Catalytic Domain)"/>
    <property type="match status" value="1"/>
</dbReference>
<evidence type="ECO:0000259" key="10">
    <source>
        <dbReference type="PROSITE" id="PS50144"/>
    </source>
</evidence>
<keyword evidence="1" id="KW-0479">Metal-binding</keyword>